<feature type="region of interest" description="Disordered" evidence="2">
    <location>
        <begin position="877"/>
        <end position="928"/>
    </location>
</feature>
<dbReference type="Pfam" id="PF20399">
    <property type="entry name" value="PH_20"/>
    <property type="match status" value="1"/>
</dbReference>
<feature type="compositionally biased region" description="Polar residues" evidence="2">
    <location>
        <begin position="970"/>
        <end position="982"/>
    </location>
</feature>
<reference evidence="4 5" key="1">
    <citation type="submission" date="2017-01" db="EMBL/GenBank/DDBJ databases">
        <authorList>
            <person name="Mah S.A."/>
            <person name="Swanson W.J."/>
            <person name="Moy G.W."/>
            <person name="Vacquier V.D."/>
        </authorList>
    </citation>
    <scope>NUCLEOTIDE SEQUENCE [LARGE SCALE GENOMIC DNA]</scope>
    <source>
        <strain evidence="4 5">GSMNP</strain>
    </source>
</reference>
<dbReference type="InterPro" id="IPR011993">
    <property type="entry name" value="PH-like_dom_sf"/>
</dbReference>
<dbReference type="SUPFAM" id="SSF50729">
    <property type="entry name" value="PH domain-like"/>
    <property type="match status" value="1"/>
</dbReference>
<feature type="compositionally biased region" description="Low complexity" evidence="2">
    <location>
        <begin position="946"/>
        <end position="956"/>
    </location>
</feature>
<gene>
    <name evidence="4" type="ORF">AYI70_g5632</name>
</gene>
<feature type="compositionally biased region" description="Basic and acidic residues" evidence="2">
    <location>
        <begin position="957"/>
        <end position="969"/>
    </location>
</feature>
<keyword evidence="5" id="KW-1185">Reference proteome</keyword>
<proteinExistence type="predicted"/>
<protein>
    <recommendedName>
        <fullName evidence="3">PH domain-containing protein</fullName>
    </recommendedName>
</protein>
<feature type="domain" description="PH" evidence="3">
    <location>
        <begin position="358"/>
        <end position="475"/>
    </location>
</feature>
<name>A0A1R1XTJ3_9FUNG</name>
<dbReference type="InterPro" id="IPR046868">
    <property type="entry name" value="BAR_4"/>
</dbReference>
<evidence type="ECO:0000313" key="4">
    <source>
        <dbReference type="EMBL" id="OMJ17977.1"/>
    </source>
</evidence>
<feature type="region of interest" description="Disordered" evidence="2">
    <location>
        <begin position="946"/>
        <end position="982"/>
    </location>
</feature>
<dbReference type="InterPro" id="IPR046869">
    <property type="entry name" value="SLM1/RGC1-like_PH"/>
</dbReference>
<dbReference type="PROSITE" id="PS50003">
    <property type="entry name" value="PH_DOMAIN"/>
    <property type="match status" value="1"/>
</dbReference>
<feature type="compositionally biased region" description="Low complexity" evidence="2">
    <location>
        <begin position="570"/>
        <end position="580"/>
    </location>
</feature>
<feature type="region of interest" description="Disordered" evidence="2">
    <location>
        <begin position="549"/>
        <end position="585"/>
    </location>
</feature>
<sequence length="1133" mass="125870">MSRIRKILSPSKKNKENRLSTFRKTGLPPAPELSYNLINKDVETTIQVDFPTNPNNDSLPSISQSIISSRKSDDYSSILNSYIGTGDESDLLVIRLNNIHEYLSSYIEYFKAMLKVQKTLENIKINAGNLPHAQFNTDHIFMPSGSNGIQDLNNDFSAIISKTINDQNTKKNAILIKTIASLTNINSDISSFSNTYKDKIYPIYKTLISERKQIDKLNRSLIVALESAKIPNVSKQPQDPFLINFELKKVISKVIETEKSFYNAVHQEIEKFKNWEPFIIHRIYSAILEYFYSEKISSNELHLKYSELCHNLQSSNSLLETQEFLSKFGKYLVSPQNSEKLPLKDKYSSIYQTDKSLRVIKKGYLVRKSKGISNLISLNKKYVRCFVIVSASGFLHCFDDSHTMPTSQPDVSLHLASAVVKDGDNLNLPRNTILIYVTRGSVKGNPISSKTKVCFKAESYSEGIEWSHCIKNWSKSSIEDIFSEELKDVNNADEDNEDDEHESNHLLSSQKYNPFEVDFHQFNSTEANPLKIGPDDDKESNTFDSASAIIPHTSSTQSHNSQKLDRHKSFQVQSSSGDSSLTNNHMKSHMSMVPIQYPNNFNPLMPVPFNPNNTYAPILYPPFNFNVDQTNDQPIPYYQMINTNQPISYPNLPQNNNLPNPPLPGQTSIPTIDSTVNPTLNAGNPQINTLQQIDTFNTPVNSNAITPSANEAISKENFQISPSNNSQNLSAISSGVQNLNIGTPTDTQDINIDTSLRILQPTQNDTISPTLKPIVPPILNTTVPSIQSSTDLPPQNLTDPSSQSPTSSESQKYANSANQNSSYNFETGFDIAYSQFYANNNFSQSSLSNEKNQLLSQKLDTVNIESNDSPAQLNAQCIDSNNNDTTDKLNGSNSPKRISNNKDDDINNKSVVSQDSSPKKSTAGKSVKSKITFAESDTKYIYSDVASSSSLDSLSSHSDRSDTSDKPELSDSNPQDLGNMLNTNNDEKIELISNLPTESKSNLSASPIHTTTGLIPETPFSNPLTSSPNTAQFQTQQLQLSSAPENSAFNQGSLDSEYLKENSIDGNYQLPNLSTDLQQAHNPTSESENIKTADSGEDFSKLFKDLDSSTLPPGISFGKPITSLPPGAKIFKL</sequence>
<dbReference type="EMBL" id="LSSN01001878">
    <property type="protein sequence ID" value="OMJ17977.1"/>
    <property type="molecule type" value="Genomic_DNA"/>
</dbReference>
<feature type="region of interest" description="Disordered" evidence="2">
    <location>
        <begin position="782"/>
        <end position="819"/>
    </location>
</feature>
<dbReference type="Pfam" id="PF20400">
    <property type="entry name" value="BAR_4"/>
    <property type="match status" value="1"/>
</dbReference>
<dbReference type="Gene3D" id="2.30.29.30">
    <property type="entry name" value="Pleckstrin-homology domain (PH domain)/Phosphotyrosine-binding domain (PTB)"/>
    <property type="match status" value="1"/>
</dbReference>
<evidence type="ECO:0000256" key="1">
    <source>
        <dbReference type="ARBA" id="ARBA00022553"/>
    </source>
</evidence>
<feature type="compositionally biased region" description="Polar residues" evidence="2">
    <location>
        <begin position="552"/>
        <end position="561"/>
    </location>
</feature>
<keyword evidence="1" id="KW-0597">Phosphoprotein</keyword>
<dbReference type="PANTHER" id="PTHR31941:SF1">
    <property type="entry name" value="CYTOSKELETAL SIGNALING PROTEIN SLM1"/>
    <property type="match status" value="1"/>
</dbReference>
<evidence type="ECO:0000256" key="2">
    <source>
        <dbReference type="SAM" id="MobiDB-lite"/>
    </source>
</evidence>
<dbReference type="InterPro" id="IPR001849">
    <property type="entry name" value="PH_domain"/>
</dbReference>
<comment type="caution">
    <text evidence="4">The sequence shown here is derived from an EMBL/GenBank/DDBJ whole genome shotgun (WGS) entry which is preliminary data.</text>
</comment>
<evidence type="ECO:0000259" key="3">
    <source>
        <dbReference type="PROSITE" id="PS50003"/>
    </source>
</evidence>
<dbReference type="PANTHER" id="PTHR31941">
    <property type="entry name" value="CYTOSKELETAL SIGNALING PROTEIN SLM1"/>
    <property type="match status" value="1"/>
</dbReference>
<dbReference type="SMART" id="SM00233">
    <property type="entry name" value="PH"/>
    <property type="match status" value="1"/>
</dbReference>
<accession>A0A1R1XTJ3</accession>
<dbReference type="OrthoDB" id="5598057at2759"/>
<feature type="compositionally biased region" description="Polar residues" evidence="2">
    <location>
        <begin position="877"/>
        <end position="897"/>
    </location>
</feature>
<feature type="region of interest" description="Disordered" evidence="2">
    <location>
        <begin position="996"/>
        <end position="1051"/>
    </location>
</feature>
<organism evidence="4 5">
    <name type="scientific">Smittium culicis</name>
    <dbReference type="NCBI Taxonomy" id="133412"/>
    <lineage>
        <taxon>Eukaryota</taxon>
        <taxon>Fungi</taxon>
        <taxon>Fungi incertae sedis</taxon>
        <taxon>Zoopagomycota</taxon>
        <taxon>Kickxellomycotina</taxon>
        <taxon>Harpellomycetes</taxon>
        <taxon>Harpellales</taxon>
        <taxon>Legeriomycetaceae</taxon>
        <taxon>Smittium</taxon>
    </lineage>
</organism>
<feature type="compositionally biased region" description="Low complexity" evidence="2">
    <location>
        <begin position="800"/>
        <end position="819"/>
    </location>
</feature>
<dbReference type="STRING" id="133412.A0A1R1XTJ3"/>
<dbReference type="Proteomes" id="UP000187283">
    <property type="component" value="Unassembled WGS sequence"/>
</dbReference>
<dbReference type="AlphaFoldDB" id="A0A1R1XTJ3"/>
<feature type="compositionally biased region" description="Polar residues" evidence="2">
    <location>
        <begin position="913"/>
        <end position="924"/>
    </location>
</feature>
<evidence type="ECO:0000313" key="5">
    <source>
        <dbReference type="Proteomes" id="UP000187283"/>
    </source>
</evidence>
<feature type="compositionally biased region" description="Polar residues" evidence="2">
    <location>
        <begin position="782"/>
        <end position="799"/>
    </location>
</feature>